<feature type="domain" description="Lcl C-terminal" evidence="2">
    <location>
        <begin position="60"/>
        <end position="188"/>
    </location>
</feature>
<evidence type="ECO:0000256" key="1">
    <source>
        <dbReference type="SAM" id="SignalP"/>
    </source>
</evidence>
<reference evidence="3 4" key="1">
    <citation type="submission" date="2018-01" db="EMBL/GenBank/DDBJ databases">
        <title>Complete genome sequence of Flavivirga eckloniae ECD14 isolated from seaweed Ecklonia cava.</title>
        <authorList>
            <person name="Lee J.H."/>
            <person name="Baik K.S."/>
            <person name="Seong C.N."/>
        </authorList>
    </citation>
    <scope>NUCLEOTIDE SEQUENCE [LARGE SCALE GENOMIC DNA]</scope>
    <source>
        <strain evidence="3 4">ECD14</strain>
    </source>
</reference>
<dbReference type="OrthoDB" id="9765957at2"/>
<organism evidence="3 4">
    <name type="scientific">Flavivirga eckloniae</name>
    <dbReference type="NCBI Taxonomy" id="1803846"/>
    <lineage>
        <taxon>Bacteria</taxon>
        <taxon>Pseudomonadati</taxon>
        <taxon>Bacteroidota</taxon>
        <taxon>Flavobacteriia</taxon>
        <taxon>Flavobacteriales</taxon>
        <taxon>Flavobacteriaceae</taxon>
        <taxon>Flavivirga</taxon>
    </lineage>
</organism>
<feature type="chain" id="PRO_5014985706" description="Lcl C-terminal domain-containing protein" evidence="1">
    <location>
        <begin position="22"/>
        <end position="190"/>
    </location>
</feature>
<evidence type="ECO:0000313" key="3">
    <source>
        <dbReference type="EMBL" id="AUP79776.1"/>
    </source>
</evidence>
<dbReference type="KEGG" id="fek:C1H87_14110"/>
<sequence length="190" mass="21039">MKQKLNILLAFLLLTTVNSFAQGKGDTTTKYSIGQNVPELGGIVFYLDATGKHGLVCAPQDQSTGSQWHYGAFTNTKSYDSIVGTGKANTSKIIVSQGVKPYAAKLCYDLELNGFSDWYLPSKKELSLMFSNIGRGAKSPNTNIGNFASDFYWSSTELDLNFAWAQYFLIGNIFTDLKNHECRVRAVRSF</sequence>
<feature type="signal peptide" evidence="1">
    <location>
        <begin position="1"/>
        <end position="21"/>
    </location>
</feature>
<evidence type="ECO:0000313" key="4">
    <source>
        <dbReference type="Proteomes" id="UP000235826"/>
    </source>
</evidence>
<dbReference type="Pfam" id="PF07603">
    <property type="entry name" value="Lcl_C"/>
    <property type="match status" value="1"/>
</dbReference>
<accession>A0A2K9PRV1</accession>
<name>A0A2K9PRV1_9FLAO</name>
<gene>
    <name evidence="3" type="ORF">C1H87_14110</name>
</gene>
<keyword evidence="4" id="KW-1185">Reference proteome</keyword>
<dbReference type="AlphaFoldDB" id="A0A2K9PRV1"/>
<dbReference type="RefSeq" id="WP_102756429.1">
    <property type="nucleotide sequence ID" value="NZ_CP025791.1"/>
</dbReference>
<keyword evidence="1" id="KW-0732">Signal</keyword>
<dbReference type="Proteomes" id="UP000235826">
    <property type="component" value="Chromosome"/>
</dbReference>
<evidence type="ECO:0000259" key="2">
    <source>
        <dbReference type="Pfam" id="PF07603"/>
    </source>
</evidence>
<dbReference type="InterPro" id="IPR011460">
    <property type="entry name" value="Lcl_C"/>
</dbReference>
<dbReference type="EMBL" id="CP025791">
    <property type="protein sequence ID" value="AUP79776.1"/>
    <property type="molecule type" value="Genomic_DNA"/>
</dbReference>
<protein>
    <recommendedName>
        <fullName evidence="2">Lcl C-terminal domain-containing protein</fullName>
    </recommendedName>
</protein>
<proteinExistence type="predicted"/>